<dbReference type="EMBL" id="BPVZ01000035">
    <property type="protein sequence ID" value="GKV11975.1"/>
    <property type="molecule type" value="Genomic_DNA"/>
</dbReference>
<keyword evidence="3" id="KW-1185">Reference proteome</keyword>
<feature type="region of interest" description="Disordered" evidence="1">
    <location>
        <begin position="143"/>
        <end position="213"/>
    </location>
</feature>
<reference evidence="2 3" key="1">
    <citation type="journal article" date="2021" name="Commun. Biol.">
        <title>The genome of Shorea leprosula (Dipterocarpaceae) highlights the ecological relevance of drought in aseasonal tropical rainforests.</title>
        <authorList>
            <person name="Ng K.K.S."/>
            <person name="Kobayashi M.J."/>
            <person name="Fawcett J.A."/>
            <person name="Hatakeyama M."/>
            <person name="Paape T."/>
            <person name="Ng C.H."/>
            <person name="Ang C.C."/>
            <person name="Tnah L.H."/>
            <person name="Lee C.T."/>
            <person name="Nishiyama T."/>
            <person name="Sese J."/>
            <person name="O'Brien M.J."/>
            <person name="Copetti D."/>
            <person name="Mohd Noor M.I."/>
            <person name="Ong R.C."/>
            <person name="Putra M."/>
            <person name="Sireger I.Z."/>
            <person name="Indrioko S."/>
            <person name="Kosugi Y."/>
            <person name="Izuno A."/>
            <person name="Isagi Y."/>
            <person name="Lee S.L."/>
            <person name="Shimizu K.K."/>
        </authorList>
    </citation>
    <scope>NUCLEOTIDE SEQUENCE [LARGE SCALE GENOMIC DNA]</scope>
    <source>
        <strain evidence="2">214</strain>
    </source>
</reference>
<feature type="compositionally biased region" description="Basic and acidic residues" evidence="1">
    <location>
        <begin position="180"/>
        <end position="199"/>
    </location>
</feature>
<evidence type="ECO:0000313" key="2">
    <source>
        <dbReference type="EMBL" id="GKV11975.1"/>
    </source>
</evidence>
<sequence>MLCTHQLLCDDEHGLGLGTLGDDQIKAHPWFKVVVWDKIYEMEAAFKPQVTGELDTQNFMNFDELLGDDDDDGGDGDNGDGKQRDLWFCPSSFIYLFILELLGDDDDDGGDGDNGDGKQRDLWFCPSPFIYLFFLELLGDDDDDGGDGDNGDGKQRDLWFCPSPSISVVTEDGDGGGGCDDDKMQGDGLDLQKREESREKKRVCTLGVEPERA</sequence>
<comment type="caution">
    <text evidence="2">The sequence shown here is derived from an EMBL/GenBank/DDBJ whole genome shotgun (WGS) entry which is preliminary data.</text>
</comment>
<dbReference type="AlphaFoldDB" id="A0AAV5JIT9"/>
<proteinExistence type="predicted"/>
<dbReference type="Proteomes" id="UP001054252">
    <property type="component" value="Unassembled WGS sequence"/>
</dbReference>
<gene>
    <name evidence="2" type="ORF">SLEP1_g23183</name>
</gene>
<evidence type="ECO:0000313" key="3">
    <source>
        <dbReference type="Proteomes" id="UP001054252"/>
    </source>
</evidence>
<dbReference type="FunFam" id="3.30.200.20:FF:000063">
    <property type="entry name" value="Non-specific serine/threonine protein kinase"/>
    <property type="match status" value="1"/>
</dbReference>
<protein>
    <recommendedName>
        <fullName evidence="4">AGC-kinase C-terminal domain-containing protein</fullName>
    </recommendedName>
</protein>
<evidence type="ECO:0008006" key="4">
    <source>
        <dbReference type="Google" id="ProtNLM"/>
    </source>
</evidence>
<accession>A0AAV5JIT9</accession>
<organism evidence="2 3">
    <name type="scientific">Rubroshorea leprosula</name>
    <dbReference type="NCBI Taxonomy" id="152421"/>
    <lineage>
        <taxon>Eukaryota</taxon>
        <taxon>Viridiplantae</taxon>
        <taxon>Streptophyta</taxon>
        <taxon>Embryophyta</taxon>
        <taxon>Tracheophyta</taxon>
        <taxon>Spermatophyta</taxon>
        <taxon>Magnoliopsida</taxon>
        <taxon>eudicotyledons</taxon>
        <taxon>Gunneridae</taxon>
        <taxon>Pentapetalae</taxon>
        <taxon>rosids</taxon>
        <taxon>malvids</taxon>
        <taxon>Malvales</taxon>
        <taxon>Dipterocarpaceae</taxon>
        <taxon>Rubroshorea</taxon>
    </lineage>
</organism>
<dbReference type="Gene3D" id="1.10.510.10">
    <property type="entry name" value="Transferase(Phosphotransferase) domain 1"/>
    <property type="match status" value="1"/>
</dbReference>
<name>A0AAV5JIT9_9ROSI</name>
<evidence type="ECO:0000256" key="1">
    <source>
        <dbReference type="SAM" id="MobiDB-lite"/>
    </source>
</evidence>